<gene>
    <name evidence="2" type="ORF">MSEO_24780</name>
</gene>
<organism evidence="2 3">
    <name type="scientific">Mycobacterium seoulense</name>
    <dbReference type="NCBI Taxonomy" id="386911"/>
    <lineage>
        <taxon>Bacteria</taxon>
        <taxon>Bacillati</taxon>
        <taxon>Actinomycetota</taxon>
        <taxon>Actinomycetes</taxon>
        <taxon>Mycobacteriales</taxon>
        <taxon>Mycobacteriaceae</taxon>
        <taxon>Mycobacterium</taxon>
    </lineage>
</organism>
<protein>
    <submittedName>
        <fullName evidence="2">Uncharacterized protein</fullName>
    </submittedName>
</protein>
<dbReference type="AlphaFoldDB" id="A0A7I7NZY8"/>
<proteinExistence type="predicted"/>
<dbReference type="Proteomes" id="UP000466632">
    <property type="component" value="Chromosome"/>
</dbReference>
<evidence type="ECO:0000313" key="3">
    <source>
        <dbReference type="Proteomes" id="UP000466632"/>
    </source>
</evidence>
<accession>A0A7I7NZY8</accession>
<sequence length="82" mass="8779">MAACVVPQQSGPAEAPAKVEIEHPVTRAAGGKSVQLNYRMTTFVAQFNRELCSRNHESGHHATLLTTGRLAPEPTAQTEHSG</sequence>
<evidence type="ECO:0000313" key="2">
    <source>
        <dbReference type="EMBL" id="BBY01979.1"/>
    </source>
</evidence>
<feature type="region of interest" description="Disordered" evidence="1">
    <location>
        <begin position="58"/>
        <end position="82"/>
    </location>
</feature>
<name>A0A7I7NZY8_9MYCO</name>
<keyword evidence="3" id="KW-1185">Reference proteome</keyword>
<reference evidence="2 3" key="1">
    <citation type="journal article" date="2019" name="Emerg. Microbes Infect.">
        <title>Comprehensive subspecies identification of 175 nontuberculous mycobacteria species based on 7547 genomic profiles.</title>
        <authorList>
            <person name="Matsumoto Y."/>
            <person name="Kinjo T."/>
            <person name="Motooka D."/>
            <person name="Nabeya D."/>
            <person name="Jung N."/>
            <person name="Uechi K."/>
            <person name="Horii T."/>
            <person name="Iida T."/>
            <person name="Fujita J."/>
            <person name="Nakamura S."/>
        </authorList>
    </citation>
    <scope>NUCLEOTIDE SEQUENCE [LARGE SCALE GENOMIC DNA]</scope>
    <source>
        <strain evidence="2 3">JCM 16018</strain>
    </source>
</reference>
<dbReference type="KEGG" id="mseo:MSEO_24780"/>
<evidence type="ECO:0000256" key="1">
    <source>
        <dbReference type="SAM" id="MobiDB-lite"/>
    </source>
</evidence>
<dbReference type="EMBL" id="AP022582">
    <property type="protein sequence ID" value="BBY01979.1"/>
    <property type="molecule type" value="Genomic_DNA"/>
</dbReference>